<dbReference type="EMBL" id="JAANQT010011906">
    <property type="protein sequence ID" value="KAG1274020.1"/>
    <property type="molecule type" value="Genomic_DNA"/>
</dbReference>
<evidence type="ECO:0000313" key="3">
    <source>
        <dbReference type="Proteomes" id="UP000716291"/>
    </source>
</evidence>
<name>A0A9P6WSG9_RHIOR</name>
<dbReference type="Proteomes" id="UP000716291">
    <property type="component" value="Unassembled WGS sequence"/>
</dbReference>
<proteinExistence type="predicted"/>
<comment type="caution">
    <text evidence="2">The sequence shown here is derived from an EMBL/GenBank/DDBJ whole genome shotgun (WGS) entry which is preliminary data.</text>
</comment>
<evidence type="ECO:0000256" key="1">
    <source>
        <dbReference type="SAM" id="SignalP"/>
    </source>
</evidence>
<feature type="chain" id="PRO_5040481502" description="Secreted protein" evidence="1">
    <location>
        <begin position="22"/>
        <end position="67"/>
    </location>
</feature>
<organism evidence="2 3">
    <name type="scientific">Rhizopus oryzae</name>
    <name type="common">Mucormycosis agent</name>
    <name type="synonym">Rhizopus arrhizus var. delemar</name>
    <dbReference type="NCBI Taxonomy" id="64495"/>
    <lineage>
        <taxon>Eukaryota</taxon>
        <taxon>Fungi</taxon>
        <taxon>Fungi incertae sedis</taxon>
        <taxon>Mucoromycota</taxon>
        <taxon>Mucoromycotina</taxon>
        <taxon>Mucoromycetes</taxon>
        <taxon>Mucorales</taxon>
        <taxon>Mucorineae</taxon>
        <taxon>Rhizopodaceae</taxon>
        <taxon>Rhizopus</taxon>
    </lineage>
</organism>
<keyword evidence="3" id="KW-1185">Reference proteome</keyword>
<evidence type="ECO:0008006" key="4">
    <source>
        <dbReference type="Google" id="ProtNLM"/>
    </source>
</evidence>
<reference evidence="2" key="1">
    <citation type="journal article" date="2020" name="Microb. Genom.">
        <title>Genetic diversity of clinical and environmental Mucorales isolates obtained from an investigation of mucormycosis cases among solid organ transplant recipients.</title>
        <authorList>
            <person name="Nguyen M.H."/>
            <person name="Kaul D."/>
            <person name="Muto C."/>
            <person name="Cheng S.J."/>
            <person name="Richter R.A."/>
            <person name="Bruno V.M."/>
            <person name="Liu G."/>
            <person name="Beyhan S."/>
            <person name="Sundermann A.J."/>
            <person name="Mounaud S."/>
            <person name="Pasculle A.W."/>
            <person name="Nierman W.C."/>
            <person name="Driscoll E."/>
            <person name="Cumbie R."/>
            <person name="Clancy C.J."/>
            <person name="Dupont C.L."/>
        </authorList>
    </citation>
    <scope>NUCLEOTIDE SEQUENCE</scope>
    <source>
        <strain evidence="2">GL11</strain>
    </source>
</reference>
<protein>
    <recommendedName>
        <fullName evidence="4">Secreted protein</fullName>
    </recommendedName>
</protein>
<evidence type="ECO:0000313" key="2">
    <source>
        <dbReference type="EMBL" id="KAG1274020.1"/>
    </source>
</evidence>
<keyword evidence="1" id="KW-0732">Signal</keyword>
<feature type="signal peptide" evidence="1">
    <location>
        <begin position="1"/>
        <end position="21"/>
    </location>
</feature>
<accession>A0A9P6WSG9</accession>
<dbReference type="AlphaFoldDB" id="A0A9P6WSG9"/>
<gene>
    <name evidence="2" type="ORF">G6F64_015224</name>
</gene>
<sequence length="67" mass="7050">MAWRAWACAMAAAALSPRADASSAWRRYCTSRLPARSSSSSVSRVSNAARASPCLTSSPARCLASLM</sequence>